<sequence>MSTKLEIGQWDGKSINDIGDIYDRHCHDSAFISEMITLVSDVSLQKGATWLIKRYLENENQIKKSEIISIFQKLELIEQWESKLHILQILSYMPIGIPQKKLVEVFLRDCLAENNKFVRAWAYNGFYELAIQYPEHEKETRQFFEMAMRDEAPSVKSRIRNIIKKGF</sequence>
<proteinExistence type="predicted"/>
<name>A0A3B1BF19_9ZZZZ</name>
<dbReference type="SUPFAM" id="SSF48371">
    <property type="entry name" value="ARM repeat"/>
    <property type="match status" value="1"/>
</dbReference>
<organism evidence="1">
    <name type="scientific">hydrothermal vent metagenome</name>
    <dbReference type="NCBI Taxonomy" id="652676"/>
    <lineage>
        <taxon>unclassified sequences</taxon>
        <taxon>metagenomes</taxon>
        <taxon>ecological metagenomes</taxon>
    </lineage>
</organism>
<evidence type="ECO:0000313" key="1">
    <source>
        <dbReference type="EMBL" id="VAX04785.1"/>
    </source>
</evidence>
<gene>
    <name evidence="1" type="ORF">MNBD_GAMMA20-786</name>
</gene>
<dbReference type="InterPro" id="IPR016024">
    <property type="entry name" value="ARM-type_fold"/>
</dbReference>
<evidence type="ECO:0008006" key="2">
    <source>
        <dbReference type="Google" id="ProtNLM"/>
    </source>
</evidence>
<protein>
    <recommendedName>
        <fullName evidence="2">DNA alkylation repair enzyme</fullName>
    </recommendedName>
</protein>
<dbReference type="AlphaFoldDB" id="A0A3B1BF19"/>
<accession>A0A3B1BF19</accession>
<reference evidence="1" key="1">
    <citation type="submission" date="2018-06" db="EMBL/GenBank/DDBJ databases">
        <authorList>
            <person name="Zhirakovskaya E."/>
        </authorList>
    </citation>
    <scope>NUCLEOTIDE SEQUENCE</scope>
</reference>
<dbReference type="EMBL" id="UOFU01000392">
    <property type="protein sequence ID" value="VAX04785.1"/>
    <property type="molecule type" value="Genomic_DNA"/>
</dbReference>